<reference evidence="3" key="1">
    <citation type="journal article" date="2019" name="Int. J. Syst. Evol. Microbiol.">
        <title>The Global Catalogue of Microorganisms (GCM) 10K type strain sequencing project: providing services to taxonomists for standard genome sequencing and annotation.</title>
        <authorList>
            <consortium name="The Broad Institute Genomics Platform"/>
            <consortium name="The Broad Institute Genome Sequencing Center for Infectious Disease"/>
            <person name="Wu L."/>
            <person name="Ma J."/>
        </authorList>
    </citation>
    <scope>NUCLEOTIDE SEQUENCE [LARGE SCALE GENOMIC DNA]</scope>
    <source>
        <strain evidence="3">JCM 32226</strain>
    </source>
</reference>
<evidence type="ECO:0000256" key="1">
    <source>
        <dbReference type="SAM" id="MobiDB-lite"/>
    </source>
</evidence>
<accession>A0ABP8PXF8</accession>
<gene>
    <name evidence="2" type="ORF">GCM10023095_03060</name>
</gene>
<protein>
    <submittedName>
        <fullName evidence="2">Uncharacterized protein</fullName>
    </submittedName>
</protein>
<name>A0ABP8PXF8_9GAMM</name>
<sequence>MATQKSTDDKSKQDGAAQGELQSQNASVTTDTLVTLLGPYKNYSKGDITRFSAEVAERLIKSKLAVPYQAQLSGNEAASDKDQE</sequence>
<proteinExistence type="predicted"/>
<organism evidence="2 3">
    <name type="scientific">Pseudaeromonas paramecii</name>
    <dbReference type="NCBI Taxonomy" id="2138166"/>
    <lineage>
        <taxon>Bacteria</taxon>
        <taxon>Pseudomonadati</taxon>
        <taxon>Pseudomonadota</taxon>
        <taxon>Gammaproteobacteria</taxon>
        <taxon>Aeromonadales</taxon>
        <taxon>Aeromonadaceae</taxon>
        <taxon>Pseudaeromonas</taxon>
    </lineage>
</organism>
<evidence type="ECO:0000313" key="2">
    <source>
        <dbReference type="EMBL" id="GAA4493228.1"/>
    </source>
</evidence>
<feature type="compositionally biased region" description="Basic and acidic residues" evidence="1">
    <location>
        <begin position="1"/>
        <end position="13"/>
    </location>
</feature>
<dbReference type="Proteomes" id="UP001501321">
    <property type="component" value="Unassembled WGS sequence"/>
</dbReference>
<comment type="caution">
    <text evidence="2">The sequence shown here is derived from an EMBL/GenBank/DDBJ whole genome shotgun (WGS) entry which is preliminary data.</text>
</comment>
<keyword evidence="3" id="KW-1185">Reference proteome</keyword>
<evidence type="ECO:0000313" key="3">
    <source>
        <dbReference type="Proteomes" id="UP001501321"/>
    </source>
</evidence>
<feature type="region of interest" description="Disordered" evidence="1">
    <location>
        <begin position="1"/>
        <end position="25"/>
    </location>
</feature>
<dbReference type="RefSeq" id="WP_345009360.1">
    <property type="nucleotide sequence ID" value="NZ_BAABFC010000001.1"/>
</dbReference>
<dbReference type="EMBL" id="BAABFC010000001">
    <property type="protein sequence ID" value="GAA4493228.1"/>
    <property type="molecule type" value="Genomic_DNA"/>
</dbReference>